<dbReference type="PANTHER" id="PTHR24346">
    <property type="entry name" value="MAP/MICROTUBULE AFFINITY-REGULATING KINASE"/>
    <property type="match status" value="1"/>
</dbReference>
<evidence type="ECO:0000313" key="4">
    <source>
        <dbReference type="EMBL" id="RPB27608.1"/>
    </source>
</evidence>
<dbReference type="SUPFAM" id="SSF56112">
    <property type="entry name" value="Protein kinase-like (PK-like)"/>
    <property type="match status" value="1"/>
</dbReference>
<dbReference type="Pfam" id="PF00069">
    <property type="entry name" value="Pkinase"/>
    <property type="match status" value="1"/>
</dbReference>
<keyword evidence="4" id="KW-0808">Transferase</keyword>
<keyword evidence="4" id="KW-0418">Kinase</keyword>
<name>A0A3N4M113_9PEZI</name>
<accession>A0A3N4M113</accession>
<keyword evidence="1" id="KW-0547">Nucleotide-binding</keyword>
<dbReference type="PROSITE" id="PS50011">
    <property type="entry name" value="PROTEIN_KINASE_DOM"/>
    <property type="match status" value="1"/>
</dbReference>
<dbReference type="SMART" id="SM00220">
    <property type="entry name" value="S_TKc"/>
    <property type="match status" value="1"/>
</dbReference>
<dbReference type="GO" id="GO:0005524">
    <property type="term" value="F:ATP binding"/>
    <property type="evidence" value="ECO:0007669"/>
    <property type="project" value="UniProtKB-KW"/>
</dbReference>
<dbReference type="PROSITE" id="PS00108">
    <property type="entry name" value="PROTEIN_KINASE_ST"/>
    <property type="match status" value="1"/>
</dbReference>
<proteinExistence type="predicted"/>
<keyword evidence="2" id="KW-0067">ATP-binding</keyword>
<keyword evidence="5" id="KW-1185">Reference proteome</keyword>
<dbReference type="Proteomes" id="UP000267821">
    <property type="component" value="Unassembled WGS sequence"/>
</dbReference>
<dbReference type="STRING" id="1051890.A0A3N4M113"/>
<gene>
    <name evidence="4" type="ORF">L211DRAFT_779450</name>
</gene>
<dbReference type="InterPro" id="IPR008271">
    <property type="entry name" value="Ser/Thr_kinase_AS"/>
</dbReference>
<evidence type="ECO:0000256" key="2">
    <source>
        <dbReference type="ARBA" id="ARBA00022840"/>
    </source>
</evidence>
<dbReference type="AlphaFoldDB" id="A0A3N4M113"/>
<dbReference type="GO" id="GO:0005737">
    <property type="term" value="C:cytoplasm"/>
    <property type="evidence" value="ECO:0007669"/>
    <property type="project" value="TreeGrafter"/>
</dbReference>
<dbReference type="PANTHER" id="PTHR24346:SF110">
    <property type="entry name" value="NON-SPECIFIC SERINE_THREONINE PROTEIN KINASE"/>
    <property type="match status" value="1"/>
</dbReference>
<reference evidence="4 5" key="1">
    <citation type="journal article" date="2018" name="Nat. Ecol. Evol.">
        <title>Pezizomycetes genomes reveal the molecular basis of ectomycorrhizal truffle lifestyle.</title>
        <authorList>
            <person name="Murat C."/>
            <person name="Payen T."/>
            <person name="Noel B."/>
            <person name="Kuo A."/>
            <person name="Morin E."/>
            <person name="Chen J."/>
            <person name="Kohler A."/>
            <person name="Krizsan K."/>
            <person name="Balestrini R."/>
            <person name="Da Silva C."/>
            <person name="Montanini B."/>
            <person name="Hainaut M."/>
            <person name="Levati E."/>
            <person name="Barry K.W."/>
            <person name="Belfiori B."/>
            <person name="Cichocki N."/>
            <person name="Clum A."/>
            <person name="Dockter R.B."/>
            <person name="Fauchery L."/>
            <person name="Guy J."/>
            <person name="Iotti M."/>
            <person name="Le Tacon F."/>
            <person name="Lindquist E.A."/>
            <person name="Lipzen A."/>
            <person name="Malagnac F."/>
            <person name="Mello A."/>
            <person name="Molinier V."/>
            <person name="Miyauchi S."/>
            <person name="Poulain J."/>
            <person name="Riccioni C."/>
            <person name="Rubini A."/>
            <person name="Sitrit Y."/>
            <person name="Splivallo R."/>
            <person name="Traeger S."/>
            <person name="Wang M."/>
            <person name="Zifcakova L."/>
            <person name="Wipf D."/>
            <person name="Zambonelli A."/>
            <person name="Paolocci F."/>
            <person name="Nowrousian M."/>
            <person name="Ottonello S."/>
            <person name="Baldrian P."/>
            <person name="Spatafora J.W."/>
            <person name="Henrissat B."/>
            <person name="Nagy L.G."/>
            <person name="Aury J.M."/>
            <person name="Wincker P."/>
            <person name="Grigoriev I.V."/>
            <person name="Bonfante P."/>
            <person name="Martin F.M."/>
        </authorList>
    </citation>
    <scope>NUCLEOTIDE SEQUENCE [LARGE SCALE GENOMIC DNA]</scope>
    <source>
        <strain evidence="4 5">ATCC MYA-4762</strain>
    </source>
</reference>
<evidence type="ECO:0000313" key="5">
    <source>
        <dbReference type="Proteomes" id="UP000267821"/>
    </source>
</evidence>
<dbReference type="InterPro" id="IPR000719">
    <property type="entry name" value="Prot_kinase_dom"/>
</dbReference>
<dbReference type="OrthoDB" id="504170at2759"/>
<dbReference type="Gene3D" id="1.10.510.10">
    <property type="entry name" value="Transferase(Phosphotransferase) domain 1"/>
    <property type="match status" value="1"/>
</dbReference>
<sequence length="340" mass="38830">MPIQLNQHKLKNHVGPWEMGETLGSGATGRVRLCRHRSDHRLGAVKVMSKQRVEETGMASELGNPKQKWTNSMEREVIIMKMVRHPNVVRMYDVWEGSHELYLVLEYVDGGDLFDYMIKHGSLPEPIAMGIFVQILKGVEYCHHFNICHRDLKLENILLDQNSRVKVADFGFAALQPPGWKLARSCGTPHYAAPEVVAGGEYNGPPADIWSCGIILFALLNGHVPFDDDDPMMILEKVKIGQYIMPMHMSPEAQDLVRRILNVNPEERITMKEIWKHPLLTLYLDKEDFAERKRQSSFRTVARPVECAEEIDRTILESMASLWPYAKDLEMIKAALLSSE</sequence>
<dbReference type="InParanoid" id="A0A3N4M113"/>
<evidence type="ECO:0000259" key="3">
    <source>
        <dbReference type="PROSITE" id="PS50011"/>
    </source>
</evidence>
<evidence type="ECO:0000256" key="1">
    <source>
        <dbReference type="ARBA" id="ARBA00022741"/>
    </source>
</evidence>
<dbReference type="EMBL" id="ML121531">
    <property type="protein sequence ID" value="RPB27608.1"/>
    <property type="molecule type" value="Genomic_DNA"/>
</dbReference>
<dbReference type="FunFam" id="1.10.510.10:FF:000571">
    <property type="entry name" value="Maternal embryonic leucine zipper kinase"/>
    <property type="match status" value="1"/>
</dbReference>
<feature type="domain" description="Protein kinase" evidence="3">
    <location>
        <begin position="17"/>
        <end position="280"/>
    </location>
</feature>
<dbReference type="GO" id="GO:0004674">
    <property type="term" value="F:protein serine/threonine kinase activity"/>
    <property type="evidence" value="ECO:0007669"/>
    <property type="project" value="TreeGrafter"/>
</dbReference>
<protein>
    <submittedName>
        <fullName evidence="4">Pkinase-domain-containing protein</fullName>
    </submittedName>
</protein>
<organism evidence="4 5">
    <name type="scientific">Terfezia boudieri ATCC MYA-4762</name>
    <dbReference type="NCBI Taxonomy" id="1051890"/>
    <lineage>
        <taxon>Eukaryota</taxon>
        <taxon>Fungi</taxon>
        <taxon>Dikarya</taxon>
        <taxon>Ascomycota</taxon>
        <taxon>Pezizomycotina</taxon>
        <taxon>Pezizomycetes</taxon>
        <taxon>Pezizales</taxon>
        <taxon>Pezizaceae</taxon>
        <taxon>Terfezia</taxon>
    </lineage>
</organism>
<dbReference type="GO" id="GO:0035556">
    <property type="term" value="P:intracellular signal transduction"/>
    <property type="evidence" value="ECO:0007669"/>
    <property type="project" value="TreeGrafter"/>
</dbReference>
<dbReference type="InterPro" id="IPR011009">
    <property type="entry name" value="Kinase-like_dom_sf"/>
</dbReference>